<keyword evidence="3 6" id="KW-0378">Hydrolase</keyword>
<dbReference type="GO" id="GO:0004301">
    <property type="term" value="F:epoxide hydrolase activity"/>
    <property type="evidence" value="ECO:0007669"/>
    <property type="project" value="UniProtKB-EC"/>
</dbReference>
<gene>
    <name evidence="6" type="ORF">FRACA_3060007</name>
</gene>
<dbReference type="EC" id="3.3.2.10" evidence="6"/>
<organism evidence="6 7">
    <name type="scientific">Frankia canadensis</name>
    <dbReference type="NCBI Taxonomy" id="1836972"/>
    <lineage>
        <taxon>Bacteria</taxon>
        <taxon>Bacillati</taxon>
        <taxon>Actinomycetota</taxon>
        <taxon>Actinomycetes</taxon>
        <taxon>Frankiales</taxon>
        <taxon>Frankiaceae</taxon>
        <taxon>Frankia</taxon>
    </lineage>
</organism>
<dbReference type="PANTHER" id="PTHR21661:SF35">
    <property type="entry name" value="EPOXIDE HYDROLASE"/>
    <property type="match status" value="1"/>
</dbReference>
<dbReference type="Pfam" id="PF06441">
    <property type="entry name" value="EHN"/>
    <property type="match status" value="1"/>
</dbReference>
<dbReference type="PIRSF" id="PIRSF001112">
    <property type="entry name" value="Epoxide_hydrolase"/>
    <property type="match status" value="1"/>
</dbReference>
<dbReference type="GO" id="GO:0097176">
    <property type="term" value="P:epoxide metabolic process"/>
    <property type="evidence" value="ECO:0007669"/>
    <property type="project" value="TreeGrafter"/>
</dbReference>
<dbReference type="OrthoDB" id="27092at2"/>
<dbReference type="RefSeq" id="WP_101832743.1">
    <property type="nucleotide sequence ID" value="NZ_FZMO01000231.1"/>
</dbReference>
<dbReference type="AlphaFoldDB" id="A0A2I2KU65"/>
<evidence type="ECO:0000256" key="4">
    <source>
        <dbReference type="PIRSR" id="PIRSR001112-1"/>
    </source>
</evidence>
<evidence type="ECO:0000313" key="7">
    <source>
        <dbReference type="Proteomes" id="UP000234331"/>
    </source>
</evidence>
<proteinExistence type="inferred from homology"/>
<comment type="similarity">
    <text evidence="1">Belongs to the peptidase S33 family.</text>
</comment>
<dbReference type="InterPro" id="IPR010497">
    <property type="entry name" value="Epoxide_hydro_N"/>
</dbReference>
<dbReference type="InterPro" id="IPR000639">
    <property type="entry name" value="Epox_hydrolase-like"/>
</dbReference>
<feature type="active site" description="Proton donor" evidence="4">
    <location>
        <position position="309"/>
    </location>
</feature>
<protein>
    <submittedName>
        <fullName evidence="6">Putative epoxide hydrolase</fullName>
        <ecNumber evidence="6">3.3.2.10</ecNumber>
    </submittedName>
</protein>
<keyword evidence="7" id="KW-1185">Reference proteome</keyword>
<name>A0A2I2KU65_9ACTN</name>
<evidence type="ECO:0000256" key="3">
    <source>
        <dbReference type="ARBA" id="ARBA00022801"/>
    </source>
</evidence>
<dbReference type="PANTHER" id="PTHR21661">
    <property type="entry name" value="EPOXIDE HYDROLASE 1-RELATED"/>
    <property type="match status" value="1"/>
</dbReference>
<evidence type="ECO:0000259" key="5">
    <source>
        <dbReference type="Pfam" id="PF06441"/>
    </source>
</evidence>
<dbReference type="InterPro" id="IPR029058">
    <property type="entry name" value="AB_hydrolase_fold"/>
</dbReference>
<dbReference type="PRINTS" id="PR00412">
    <property type="entry name" value="EPOXHYDRLASE"/>
</dbReference>
<feature type="active site" description="Nucleophile" evidence="4">
    <location>
        <position position="180"/>
    </location>
</feature>
<sequence>MSGPSVSPFELRVTDEQIADVRARLDRTRWPDQLPGVGWDYGTDLAALVELCRYWKDDFDWSRFQDRANAHPQLVTEIDGQRVHAIHARSPEPGARPLLLTHGWPGSVAEFWEVVGPLTDPARHGGDPADAFHVVVPSLPGYGFSGPTTATGWDVPRVAAAFLRLMTILGYDRFFAQGGDWGSRVSVTLAGLTPERVAALHLNLLPVSAPDRANPTAGLDADDLALVAANKQLNRHETAYQRIQSTKPQTLAYGLADSPAGLAGWILEKFHGWSHLDAKGEIQISQDRLLDNISIYWLTGTINSSTRLYYESVGPGRFAPLPPLAVPLGHTVFPGEPFRPPRAWAEAAYPTLCHWSQAARGGHFAALEEPGLFTDEVRTFFRTQRIRPA</sequence>
<dbReference type="Gene3D" id="3.40.50.1820">
    <property type="entry name" value="alpha/beta hydrolase"/>
    <property type="match status" value="1"/>
</dbReference>
<accession>A0A2I2KU65</accession>
<reference evidence="6 7" key="1">
    <citation type="submission" date="2017-06" db="EMBL/GenBank/DDBJ databases">
        <authorList>
            <person name="Kim H.J."/>
            <person name="Triplett B.A."/>
        </authorList>
    </citation>
    <scope>NUCLEOTIDE SEQUENCE [LARGE SCALE GENOMIC DNA]</scope>
    <source>
        <strain evidence="6">FRACA_ARgP5</strain>
    </source>
</reference>
<dbReference type="SUPFAM" id="SSF53474">
    <property type="entry name" value="alpha/beta-Hydrolases"/>
    <property type="match status" value="1"/>
</dbReference>
<feature type="active site" description="Proton acceptor" evidence="4">
    <location>
        <position position="363"/>
    </location>
</feature>
<evidence type="ECO:0000313" key="6">
    <source>
        <dbReference type="EMBL" id="SNQ49202.1"/>
    </source>
</evidence>
<dbReference type="Proteomes" id="UP000234331">
    <property type="component" value="Unassembled WGS sequence"/>
</dbReference>
<keyword evidence="2" id="KW-0058">Aromatic hydrocarbons catabolism</keyword>
<evidence type="ECO:0000256" key="1">
    <source>
        <dbReference type="ARBA" id="ARBA00010088"/>
    </source>
</evidence>
<feature type="domain" description="Epoxide hydrolase N-terminal" evidence="5">
    <location>
        <begin position="7"/>
        <end position="111"/>
    </location>
</feature>
<dbReference type="EMBL" id="FZMO01000231">
    <property type="protein sequence ID" value="SNQ49202.1"/>
    <property type="molecule type" value="Genomic_DNA"/>
</dbReference>
<evidence type="ECO:0000256" key="2">
    <source>
        <dbReference type="ARBA" id="ARBA00022797"/>
    </source>
</evidence>
<dbReference type="InterPro" id="IPR016292">
    <property type="entry name" value="Epoxide_hydrolase"/>
</dbReference>